<proteinExistence type="inferred from homology"/>
<comment type="similarity">
    <text evidence="1">Belongs to the protein kinase superfamily. BUD32 family.</text>
</comment>
<keyword evidence="4" id="KW-0808">Transferase</keyword>
<accession>A0A388LTU0</accession>
<dbReference type="GO" id="GO:0008033">
    <property type="term" value="P:tRNA processing"/>
    <property type="evidence" value="ECO:0007669"/>
    <property type="project" value="UniProtKB-KW"/>
</dbReference>
<keyword evidence="5" id="KW-0819">tRNA processing</keyword>
<comment type="caution">
    <text evidence="13">The sequence shown here is derived from an EMBL/GenBank/DDBJ whole genome shotgun (WGS) entry which is preliminary data.</text>
</comment>
<dbReference type="Gene3D" id="3.30.200.20">
    <property type="entry name" value="Phosphorylase Kinase, domain 1"/>
    <property type="match status" value="1"/>
</dbReference>
<dbReference type="STRING" id="69332.A0A388LTU0"/>
<dbReference type="EC" id="2.7.11.1" evidence="2"/>
<protein>
    <recommendedName>
        <fullName evidence="2">non-specific serine/threonine protein kinase</fullName>
        <ecNumber evidence="2">2.7.11.1</ecNumber>
    </recommendedName>
</protein>
<dbReference type="PROSITE" id="PS00109">
    <property type="entry name" value="PROTEIN_KINASE_TYR"/>
    <property type="match status" value="1"/>
</dbReference>
<feature type="region of interest" description="Disordered" evidence="11">
    <location>
        <begin position="1"/>
        <end position="50"/>
    </location>
</feature>
<gene>
    <name evidence="13" type="ORF">CBR_g40454</name>
</gene>
<evidence type="ECO:0000259" key="12">
    <source>
        <dbReference type="PROSITE" id="PS50011"/>
    </source>
</evidence>
<dbReference type="GO" id="GO:0005524">
    <property type="term" value="F:ATP binding"/>
    <property type="evidence" value="ECO:0007669"/>
    <property type="project" value="UniProtKB-KW"/>
</dbReference>
<dbReference type="GO" id="GO:0000408">
    <property type="term" value="C:EKC/KEOPS complex"/>
    <property type="evidence" value="ECO:0007669"/>
    <property type="project" value="TreeGrafter"/>
</dbReference>
<dbReference type="Gene3D" id="1.10.510.10">
    <property type="entry name" value="Transferase(Phosphotransferase) domain 1"/>
    <property type="match status" value="1"/>
</dbReference>
<evidence type="ECO:0000313" key="13">
    <source>
        <dbReference type="EMBL" id="GBG85727.1"/>
    </source>
</evidence>
<dbReference type="Pfam" id="PF03109">
    <property type="entry name" value="ABC1"/>
    <property type="match status" value="1"/>
</dbReference>
<evidence type="ECO:0000256" key="11">
    <source>
        <dbReference type="SAM" id="MobiDB-lite"/>
    </source>
</evidence>
<dbReference type="FunFam" id="3.30.200.20:FF:000201">
    <property type="entry name" value="TP53-regulating kinase isoform X1"/>
    <property type="match status" value="1"/>
</dbReference>
<evidence type="ECO:0000256" key="4">
    <source>
        <dbReference type="ARBA" id="ARBA00022679"/>
    </source>
</evidence>
<evidence type="ECO:0000256" key="8">
    <source>
        <dbReference type="ARBA" id="ARBA00022840"/>
    </source>
</evidence>
<evidence type="ECO:0000256" key="3">
    <source>
        <dbReference type="ARBA" id="ARBA00022527"/>
    </source>
</evidence>
<evidence type="ECO:0000256" key="1">
    <source>
        <dbReference type="ARBA" id="ARBA00010630"/>
    </source>
</evidence>
<dbReference type="SUPFAM" id="SSF56112">
    <property type="entry name" value="Protein kinase-like (PK-like)"/>
    <property type="match status" value="1"/>
</dbReference>
<dbReference type="AlphaFoldDB" id="A0A388LTU0"/>
<dbReference type="GO" id="GO:0005634">
    <property type="term" value="C:nucleus"/>
    <property type="evidence" value="ECO:0007669"/>
    <property type="project" value="TreeGrafter"/>
</dbReference>
<reference evidence="13 14" key="1">
    <citation type="journal article" date="2018" name="Cell">
        <title>The Chara Genome: Secondary Complexity and Implications for Plant Terrestrialization.</title>
        <authorList>
            <person name="Nishiyama T."/>
            <person name="Sakayama H."/>
            <person name="Vries J.D."/>
            <person name="Buschmann H."/>
            <person name="Saint-Marcoux D."/>
            <person name="Ullrich K.K."/>
            <person name="Haas F.B."/>
            <person name="Vanderstraeten L."/>
            <person name="Becker D."/>
            <person name="Lang D."/>
            <person name="Vosolsobe S."/>
            <person name="Rombauts S."/>
            <person name="Wilhelmsson P.K.I."/>
            <person name="Janitza P."/>
            <person name="Kern R."/>
            <person name="Heyl A."/>
            <person name="Rumpler F."/>
            <person name="Villalobos L.I.A.C."/>
            <person name="Clay J.M."/>
            <person name="Skokan R."/>
            <person name="Toyoda A."/>
            <person name="Suzuki Y."/>
            <person name="Kagoshima H."/>
            <person name="Schijlen E."/>
            <person name="Tajeshwar N."/>
            <person name="Catarino B."/>
            <person name="Hetherington A.J."/>
            <person name="Saltykova A."/>
            <person name="Bonnot C."/>
            <person name="Breuninger H."/>
            <person name="Symeonidi A."/>
            <person name="Radhakrishnan G.V."/>
            <person name="Van Nieuwerburgh F."/>
            <person name="Deforce D."/>
            <person name="Chang C."/>
            <person name="Karol K.G."/>
            <person name="Hedrich R."/>
            <person name="Ulvskov P."/>
            <person name="Glockner G."/>
            <person name="Delwiche C.F."/>
            <person name="Petrasek J."/>
            <person name="Van de Peer Y."/>
            <person name="Friml J."/>
            <person name="Beilby M."/>
            <person name="Dolan L."/>
            <person name="Kohara Y."/>
            <person name="Sugano S."/>
            <person name="Fujiyama A."/>
            <person name="Delaux P.-M."/>
            <person name="Quint M."/>
            <person name="TheiBen G."/>
            <person name="Hagemann M."/>
            <person name="Harholt J."/>
            <person name="Dunand C."/>
            <person name="Zachgo S."/>
            <person name="Langdale J."/>
            <person name="Maumus F."/>
            <person name="Straeten D.V.D."/>
            <person name="Gould S.B."/>
            <person name="Rensing S.A."/>
        </authorList>
    </citation>
    <scope>NUCLEOTIDE SEQUENCE [LARGE SCALE GENOMIC DNA]</scope>
    <source>
        <strain evidence="13 14">S276</strain>
    </source>
</reference>
<evidence type="ECO:0000256" key="10">
    <source>
        <dbReference type="ARBA" id="ARBA00048679"/>
    </source>
</evidence>
<comment type="catalytic activity">
    <reaction evidence="9">
        <text>L-threonyl-[protein] + ATP = O-phospho-L-threonyl-[protein] + ADP + H(+)</text>
        <dbReference type="Rhea" id="RHEA:46608"/>
        <dbReference type="Rhea" id="RHEA-COMP:11060"/>
        <dbReference type="Rhea" id="RHEA-COMP:11605"/>
        <dbReference type="ChEBI" id="CHEBI:15378"/>
        <dbReference type="ChEBI" id="CHEBI:30013"/>
        <dbReference type="ChEBI" id="CHEBI:30616"/>
        <dbReference type="ChEBI" id="CHEBI:61977"/>
        <dbReference type="ChEBI" id="CHEBI:456216"/>
        <dbReference type="EC" id="2.7.11.1"/>
    </reaction>
</comment>
<keyword evidence="14" id="KW-1185">Reference proteome</keyword>
<dbReference type="Gramene" id="GBG85727">
    <property type="protein sequence ID" value="GBG85727"/>
    <property type="gene ID" value="CBR_g40454"/>
</dbReference>
<dbReference type="GO" id="GO:0005829">
    <property type="term" value="C:cytosol"/>
    <property type="evidence" value="ECO:0007669"/>
    <property type="project" value="TreeGrafter"/>
</dbReference>
<dbReference type="PANTHER" id="PTHR12209">
    <property type="entry name" value="NON-SPECIFIC SERINE/THREONINE PROTEIN KINASE"/>
    <property type="match status" value="1"/>
</dbReference>
<dbReference type="GO" id="GO:0070525">
    <property type="term" value="P:tRNA threonylcarbamoyladenosine metabolic process"/>
    <property type="evidence" value="ECO:0007669"/>
    <property type="project" value="TreeGrafter"/>
</dbReference>
<dbReference type="InterPro" id="IPR011009">
    <property type="entry name" value="Kinase-like_dom_sf"/>
</dbReference>
<name>A0A388LTU0_CHABU</name>
<dbReference type="OrthoDB" id="3399at2759"/>
<dbReference type="EMBL" id="BFEA01000532">
    <property type="protein sequence ID" value="GBG85727.1"/>
    <property type="molecule type" value="Genomic_DNA"/>
</dbReference>
<evidence type="ECO:0000256" key="9">
    <source>
        <dbReference type="ARBA" id="ARBA00047899"/>
    </source>
</evidence>
<keyword evidence="8" id="KW-0067">ATP-binding</keyword>
<evidence type="ECO:0000256" key="6">
    <source>
        <dbReference type="ARBA" id="ARBA00022741"/>
    </source>
</evidence>
<evidence type="ECO:0000256" key="5">
    <source>
        <dbReference type="ARBA" id="ARBA00022694"/>
    </source>
</evidence>
<organism evidence="13 14">
    <name type="scientific">Chara braunii</name>
    <name type="common">Braun's stonewort</name>
    <dbReference type="NCBI Taxonomy" id="69332"/>
    <lineage>
        <taxon>Eukaryota</taxon>
        <taxon>Viridiplantae</taxon>
        <taxon>Streptophyta</taxon>
        <taxon>Charophyceae</taxon>
        <taxon>Charales</taxon>
        <taxon>Characeae</taxon>
        <taxon>Chara</taxon>
    </lineage>
</organism>
<dbReference type="GO" id="GO:0004674">
    <property type="term" value="F:protein serine/threonine kinase activity"/>
    <property type="evidence" value="ECO:0007669"/>
    <property type="project" value="UniProtKB-KW"/>
</dbReference>
<evidence type="ECO:0000256" key="2">
    <source>
        <dbReference type="ARBA" id="ARBA00012513"/>
    </source>
</evidence>
<dbReference type="FunFam" id="1.10.510.10:FF:001708">
    <property type="entry name" value="Protein kinase superfamily protein"/>
    <property type="match status" value="1"/>
</dbReference>
<dbReference type="InterPro" id="IPR000719">
    <property type="entry name" value="Prot_kinase_dom"/>
</dbReference>
<keyword evidence="7" id="KW-0418">Kinase</keyword>
<feature type="domain" description="Protein kinase" evidence="12">
    <location>
        <begin position="153"/>
        <end position="393"/>
    </location>
</feature>
<dbReference type="InterPro" id="IPR004147">
    <property type="entry name" value="ABC1_dom"/>
</dbReference>
<evidence type="ECO:0000256" key="7">
    <source>
        <dbReference type="ARBA" id="ARBA00022777"/>
    </source>
</evidence>
<keyword evidence="3" id="KW-0723">Serine/threonine-protein kinase</keyword>
<dbReference type="Proteomes" id="UP000265515">
    <property type="component" value="Unassembled WGS sequence"/>
</dbReference>
<evidence type="ECO:0000313" key="14">
    <source>
        <dbReference type="Proteomes" id="UP000265515"/>
    </source>
</evidence>
<dbReference type="InterPro" id="IPR008266">
    <property type="entry name" value="Tyr_kinase_AS"/>
</dbReference>
<dbReference type="PANTHER" id="PTHR12209:SF0">
    <property type="entry name" value="EKC_KEOPS COMPLEX SUBUNIT TP53RK"/>
    <property type="match status" value="1"/>
</dbReference>
<sequence>MGSAGRDGVDQDVGSGGGEGRNAEEGVDVEEGCGRRGGFLSKWEEDGGRRPNLRRREWAARDGTGWWIRMWDRDSLGEPVRAVDQRSSFTSEITMGEASAIPVAAMEHHETMEKEEEPRLHDGDGGTKAMAMAQAAAGSSAAAATTEEDPLAKLKGAMISQGAEARVFGAQLLKRAIVIKERFTKRYRHPTLDGKLTTRRLAGEARSMIKARKLGVRTPVLFGVDVEARSLLLEFVEGTSVKDLLLLAAAPPTTEEDGGDEGDAAAIAAKKKKEKEKQELIGDLSQQIGETVAKIHDGGLVHGDLTTSNMIIRGRDGKLVMIDFGLSFNSTIAEDKAVDLYVLERAFISLHSKLGDVFGLVLAAYKKSSKNWCSVLNKFAAVRLRGRKRVMIG</sequence>
<comment type="catalytic activity">
    <reaction evidence="10">
        <text>L-seryl-[protein] + ATP = O-phospho-L-seryl-[protein] + ADP + H(+)</text>
        <dbReference type="Rhea" id="RHEA:17989"/>
        <dbReference type="Rhea" id="RHEA-COMP:9863"/>
        <dbReference type="Rhea" id="RHEA-COMP:11604"/>
        <dbReference type="ChEBI" id="CHEBI:15378"/>
        <dbReference type="ChEBI" id="CHEBI:29999"/>
        <dbReference type="ChEBI" id="CHEBI:30616"/>
        <dbReference type="ChEBI" id="CHEBI:83421"/>
        <dbReference type="ChEBI" id="CHEBI:456216"/>
        <dbReference type="EC" id="2.7.11.1"/>
    </reaction>
</comment>
<dbReference type="PROSITE" id="PS50011">
    <property type="entry name" value="PROTEIN_KINASE_DOM"/>
    <property type="match status" value="1"/>
</dbReference>
<keyword evidence="6" id="KW-0547">Nucleotide-binding</keyword>